<protein>
    <submittedName>
        <fullName evidence="5">2-keto-4-pentenoate hydratase/2-oxohepta-3-ene-1,7-dioic acid hydratase in catechol pathway</fullName>
    </submittedName>
</protein>
<dbReference type="Proteomes" id="UP000246145">
    <property type="component" value="Unassembled WGS sequence"/>
</dbReference>
<keyword evidence="6" id="KW-1185">Reference proteome</keyword>
<proteinExistence type="inferred from homology"/>
<gene>
    <name evidence="5" type="ORF">C7440_2867</name>
</gene>
<dbReference type="InterPro" id="IPR051121">
    <property type="entry name" value="FAH"/>
</dbReference>
<evidence type="ECO:0000259" key="4">
    <source>
        <dbReference type="Pfam" id="PF01557"/>
    </source>
</evidence>
<dbReference type="InterPro" id="IPR011234">
    <property type="entry name" value="Fumarylacetoacetase-like_C"/>
</dbReference>
<feature type="domain" description="Fumarylacetoacetase-like C-terminal" evidence="4">
    <location>
        <begin position="77"/>
        <end position="278"/>
    </location>
</feature>
<dbReference type="Pfam" id="PF01557">
    <property type="entry name" value="FAA_hydrolase"/>
    <property type="match status" value="1"/>
</dbReference>
<evidence type="ECO:0000256" key="3">
    <source>
        <dbReference type="ARBA" id="ARBA00022723"/>
    </source>
</evidence>
<dbReference type="EMBL" id="QEKO01000004">
    <property type="protein sequence ID" value="PVY61317.1"/>
    <property type="molecule type" value="Genomic_DNA"/>
</dbReference>
<dbReference type="GO" id="GO:0044281">
    <property type="term" value="P:small molecule metabolic process"/>
    <property type="evidence" value="ECO:0007669"/>
    <property type="project" value="UniProtKB-ARBA"/>
</dbReference>
<evidence type="ECO:0000313" key="5">
    <source>
        <dbReference type="EMBL" id="PVY61317.1"/>
    </source>
</evidence>
<evidence type="ECO:0000256" key="1">
    <source>
        <dbReference type="ARBA" id="ARBA00001946"/>
    </source>
</evidence>
<keyword evidence="3" id="KW-0479">Metal-binding</keyword>
<dbReference type="InterPro" id="IPR036663">
    <property type="entry name" value="Fumarylacetoacetase_C_sf"/>
</dbReference>
<evidence type="ECO:0000313" key="6">
    <source>
        <dbReference type="Proteomes" id="UP000246145"/>
    </source>
</evidence>
<sequence>MRLANVLRGKTGTFGVVTDGGFIDLGPLLGHVCSDIIGLFEHNLIDEARELAKSSSAACRVDEIAFRTPNDRSDARIFALGWAYAEHQAETGKEPPKFPNMFIRTPSSLVAHGQAVIKPMVSDTFDYEGEIALVVGKGGRHIPIEEAEAHIGGYSILMDGSVREWQKHSITAGKNFDKSGAFGPWVVPTADVPEPARLALATRLNGEQMQQAPFGDMVWNPAHLVHYISTFCELRPGDVISTGTPGGVGHKRNPQRFMQAGDTIEVEVEGLGVLRNVVAQET</sequence>
<dbReference type="Gene3D" id="3.90.850.10">
    <property type="entry name" value="Fumarylacetoacetase-like, C-terminal domain"/>
    <property type="match status" value="1"/>
</dbReference>
<dbReference type="STRING" id="1231391.GCA_000308195_00955"/>
<dbReference type="GO" id="GO:0046872">
    <property type="term" value="F:metal ion binding"/>
    <property type="evidence" value="ECO:0007669"/>
    <property type="project" value="UniProtKB-KW"/>
</dbReference>
<comment type="caution">
    <text evidence="5">The sequence shown here is derived from an EMBL/GenBank/DDBJ whole genome shotgun (WGS) entry which is preliminary data.</text>
</comment>
<evidence type="ECO:0000256" key="2">
    <source>
        <dbReference type="ARBA" id="ARBA00010211"/>
    </source>
</evidence>
<comment type="similarity">
    <text evidence="2">Belongs to the FAH family.</text>
</comment>
<accession>A0A2U1CJX1</accession>
<dbReference type="AlphaFoldDB" id="A0A2U1CJX1"/>
<reference evidence="5 6" key="1">
    <citation type="submission" date="2018-04" db="EMBL/GenBank/DDBJ databases">
        <title>Genomic Encyclopedia of Type Strains, Phase IV (KMG-IV): sequencing the most valuable type-strain genomes for metagenomic binning, comparative biology and taxonomic classification.</title>
        <authorList>
            <person name="Goeker M."/>
        </authorList>
    </citation>
    <scope>NUCLEOTIDE SEQUENCE [LARGE SCALE GENOMIC DNA]</scope>
    <source>
        <strain evidence="5 6">DSM 10065</strain>
    </source>
</reference>
<dbReference type="PANTHER" id="PTHR42796">
    <property type="entry name" value="FUMARYLACETOACETATE HYDROLASE DOMAIN-CONTAINING PROTEIN 2A-RELATED"/>
    <property type="match status" value="1"/>
</dbReference>
<dbReference type="SUPFAM" id="SSF56529">
    <property type="entry name" value="FAH"/>
    <property type="match status" value="1"/>
</dbReference>
<dbReference type="RefSeq" id="WP_026067706.1">
    <property type="nucleotide sequence ID" value="NZ_JACCEX010000004.1"/>
</dbReference>
<dbReference type="GO" id="GO:0003824">
    <property type="term" value="F:catalytic activity"/>
    <property type="evidence" value="ECO:0007669"/>
    <property type="project" value="InterPro"/>
</dbReference>
<organism evidence="5 6">
    <name type="scientific">Pusillimonas noertemannii</name>
    <dbReference type="NCBI Taxonomy" id="305977"/>
    <lineage>
        <taxon>Bacteria</taxon>
        <taxon>Pseudomonadati</taxon>
        <taxon>Pseudomonadota</taxon>
        <taxon>Betaproteobacteria</taxon>
        <taxon>Burkholderiales</taxon>
        <taxon>Alcaligenaceae</taxon>
        <taxon>Pusillimonas</taxon>
    </lineage>
</organism>
<name>A0A2U1CJX1_9BURK</name>
<comment type="cofactor">
    <cofactor evidence="1">
        <name>Mg(2+)</name>
        <dbReference type="ChEBI" id="CHEBI:18420"/>
    </cofactor>
</comment>
<dbReference type="PANTHER" id="PTHR42796:SF4">
    <property type="entry name" value="FUMARYLACETOACETATE HYDROLASE DOMAIN-CONTAINING PROTEIN 2A"/>
    <property type="match status" value="1"/>
</dbReference>